<sequence>MSISGRNSYPAPTCETSIGGEGGRSLRGGVSEVLPKRKHRKRRRNRKKRRRVRAGDWYRGKGKGDYRCRCL</sequence>
<protein>
    <submittedName>
        <fullName evidence="2">Uncharacterized protein</fullName>
    </submittedName>
</protein>
<reference evidence="2 3" key="1">
    <citation type="journal article" date="2020" name="Mol. Biol. Evol.">
        <title>Distinct Expression and Methylation Patterns for Genes with Different Fates following a Single Whole-Genome Duplication in Flowering Plants.</title>
        <authorList>
            <person name="Shi T."/>
            <person name="Rahmani R.S."/>
            <person name="Gugger P.F."/>
            <person name="Wang M."/>
            <person name="Li H."/>
            <person name="Zhang Y."/>
            <person name="Li Z."/>
            <person name="Wang Q."/>
            <person name="Van de Peer Y."/>
            <person name="Marchal K."/>
            <person name="Chen J."/>
        </authorList>
    </citation>
    <scope>NUCLEOTIDE SEQUENCE [LARGE SCALE GENOMIC DNA]</scope>
    <source>
        <tissue evidence="2">Leaf</tissue>
    </source>
</reference>
<accession>A0A822ZT46</accession>
<dbReference type="AlphaFoldDB" id="A0A822ZT46"/>
<feature type="compositionally biased region" description="Basic and acidic residues" evidence="1">
    <location>
        <begin position="53"/>
        <end position="71"/>
    </location>
</feature>
<proteinExistence type="predicted"/>
<keyword evidence="3" id="KW-1185">Reference proteome</keyword>
<dbReference type="EMBL" id="DUZY01000008">
    <property type="protein sequence ID" value="DAD48093.1"/>
    <property type="molecule type" value="Genomic_DNA"/>
</dbReference>
<name>A0A822ZT46_NELNU</name>
<dbReference type="Proteomes" id="UP000607653">
    <property type="component" value="Unassembled WGS sequence"/>
</dbReference>
<feature type="compositionally biased region" description="Basic residues" evidence="1">
    <location>
        <begin position="36"/>
        <end position="52"/>
    </location>
</feature>
<organism evidence="2 3">
    <name type="scientific">Nelumbo nucifera</name>
    <name type="common">Sacred lotus</name>
    <dbReference type="NCBI Taxonomy" id="4432"/>
    <lineage>
        <taxon>Eukaryota</taxon>
        <taxon>Viridiplantae</taxon>
        <taxon>Streptophyta</taxon>
        <taxon>Embryophyta</taxon>
        <taxon>Tracheophyta</taxon>
        <taxon>Spermatophyta</taxon>
        <taxon>Magnoliopsida</taxon>
        <taxon>Proteales</taxon>
        <taxon>Nelumbonaceae</taxon>
        <taxon>Nelumbo</taxon>
    </lineage>
</organism>
<gene>
    <name evidence="2" type="ORF">HUJ06_018030</name>
</gene>
<evidence type="ECO:0000313" key="3">
    <source>
        <dbReference type="Proteomes" id="UP000607653"/>
    </source>
</evidence>
<feature type="region of interest" description="Disordered" evidence="1">
    <location>
        <begin position="1"/>
        <end position="71"/>
    </location>
</feature>
<evidence type="ECO:0000256" key="1">
    <source>
        <dbReference type="SAM" id="MobiDB-lite"/>
    </source>
</evidence>
<evidence type="ECO:0000313" key="2">
    <source>
        <dbReference type="EMBL" id="DAD48093.1"/>
    </source>
</evidence>
<comment type="caution">
    <text evidence="2">The sequence shown here is derived from an EMBL/GenBank/DDBJ whole genome shotgun (WGS) entry which is preliminary data.</text>
</comment>